<dbReference type="Proteomes" id="UP000198623">
    <property type="component" value="Unassembled WGS sequence"/>
</dbReference>
<organism evidence="2 3">
    <name type="scientific">Neptunomonas qingdaonensis</name>
    <dbReference type="NCBI Taxonomy" id="1045558"/>
    <lineage>
        <taxon>Bacteria</taxon>
        <taxon>Pseudomonadati</taxon>
        <taxon>Pseudomonadota</taxon>
        <taxon>Gammaproteobacteria</taxon>
        <taxon>Oceanospirillales</taxon>
        <taxon>Oceanospirillaceae</taxon>
        <taxon>Neptunomonas</taxon>
    </lineage>
</organism>
<dbReference type="STRING" id="1045558.SAMN05216175_12142"/>
<protein>
    <submittedName>
        <fullName evidence="2">Uncharacterized protein</fullName>
    </submittedName>
</protein>
<sequence length="160" mass="17147">MAKNKARQLISALMGIATLVGILLLLLKLPDILSESQPPVLYSLAEGCDLNNGPCTASQGNKSISVAITPEKISSLVPLVFSVTLTNINAQSVILDLQGKDMFMGINQIKLSPASDGNTWEGTAELAVCTTNTMFWRASILAYPDETSNPEKATFEFEAK</sequence>
<gene>
    <name evidence="2" type="ORF">SAMN05216175_12142</name>
</gene>
<keyword evidence="1" id="KW-1133">Transmembrane helix</keyword>
<dbReference type="OrthoDB" id="5917490at2"/>
<feature type="transmembrane region" description="Helical" evidence="1">
    <location>
        <begin position="9"/>
        <end position="27"/>
    </location>
</feature>
<dbReference type="RefSeq" id="WP_090730745.1">
    <property type="nucleotide sequence ID" value="NZ_FOOU01000021.1"/>
</dbReference>
<name>A0A1I2W145_9GAMM</name>
<proteinExistence type="predicted"/>
<evidence type="ECO:0000313" key="3">
    <source>
        <dbReference type="Proteomes" id="UP000198623"/>
    </source>
</evidence>
<reference evidence="3" key="1">
    <citation type="submission" date="2016-10" db="EMBL/GenBank/DDBJ databases">
        <authorList>
            <person name="Varghese N."/>
            <person name="Submissions S."/>
        </authorList>
    </citation>
    <scope>NUCLEOTIDE SEQUENCE [LARGE SCALE GENOMIC DNA]</scope>
    <source>
        <strain evidence="3">CGMCC 1.10971</strain>
    </source>
</reference>
<keyword evidence="1" id="KW-0812">Transmembrane</keyword>
<dbReference type="AlphaFoldDB" id="A0A1I2W145"/>
<evidence type="ECO:0000313" key="2">
    <source>
        <dbReference type="EMBL" id="SFG95090.1"/>
    </source>
</evidence>
<evidence type="ECO:0000256" key="1">
    <source>
        <dbReference type="SAM" id="Phobius"/>
    </source>
</evidence>
<dbReference type="EMBL" id="FOOU01000021">
    <property type="protein sequence ID" value="SFG95090.1"/>
    <property type="molecule type" value="Genomic_DNA"/>
</dbReference>
<keyword evidence="3" id="KW-1185">Reference proteome</keyword>
<accession>A0A1I2W145</accession>
<keyword evidence="1" id="KW-0472">Membrane</keyword>